<evidence type="ECO:0000256" key="6">
    <source>
        <dbReference type="ARBA" id="ARBA00023242"/>
    </source>
</evidence>
<accession>A0A2T2N9W5</accession>
<comment type="subunit">
    <text evidence="8">The nucleosome is a histone octamer containing two molecules each of H2A, H2B, H3 and H4 assembled in one H3-H4 heterotetramer and two H2A-H2B heterodimers. The octamer wraps approximately 147 bp of DNA.</text>
</comment>
<name>A0A2T2N9W5_CORCC</name>
<dbReference type="SUPFAM" id="SSF47113">
    <property type="entry name" value="Histone-fold"/>
    <property type="match status" value="1"/>
</dbReference>
<evidence type="ECO:0000256" key="1">
    <source>
        <dbReference type="ARBA" id="ARBA00004123"/>
    </source>
</evidence>
<feature type="compositionally biased region" description="Polar residues" evidence="9">
    <location>
        <begin position="50"/>
        <end position="68"/>
    </location>
</feature>
<dbReference type="Gene3D" id="1.10.20.10">
    <property type="entry name" value="Histone, subunit A"/>
    <property type="match status" value="1"/>
</dbReference>
<dbReference type="InterPro" id="IPR009072">
    <property type="entry name" value="Histone-fold"/>
</dbReference>
<reference evidence="10 11" key="1">
    <citation type="journal article" date="2018" name="Front. Microbiol.">
        <title>Genome-Wide Analysis of Corynespora cassiicola Leaf Fall Disease Putative Effectors.</title>
        <authorList>
            <person name="Lopez D."/>
            <person name="Ribeiro S."/>
            <person name="Label P."/>
            <person name="Fumanal B."/>
            <person name="Venisse J.S."/>
            <person name="Kohler A."/>
            <person name="de Oliveira R.R."/>
            <person name="Labutti K."/>
            <person name="Lipzen A."/>
            <person name="Lail K."/>
            <person name="Bauer D."/>
            <person name="Ohm R.A."/>
            <person name="Barry K.W."/>
            <person name="Spatafora J."/>
            <person name="Grigoriev I.V."/>
            <person name="Martin F.M."/>
            <person name="Pujade-Renaud V."/>
        </authorList>
    </citation>
    <scope>NUCLEOTIDE SEQUENCE [LARGE SCALE GENOMIC DNA]</scope>
    <source>
        <strain evidence="10 11">Philippines</strain>
    </source>
</reference>
<sequence>MVNEHRKPFNGVARFPVPSSSAQRAGGSKTPAATPGQSSSAARAAGSGTRVGNYSVKSAPLGSSTTQRGLGLGKGAVGLGKGKGFKRHKRVPRDSIRGVTKGDIKRLARRGGIKRISGMIYDDVRQVMKERLENILRQCVAIVDLSGRKTVTVRDIIFTLNRFGQPVYGYDPSFTGTRK</sequence>
<dbReference type="Proteomes" id="UP000240883">
    <property type="component" value="Unassembled WGS sequence"/>
</dbReference>
<dbReference type="EMBL" id="KZ678142">
    <property type="protein sequence ID" value="PSN62203.1"/>
    <property type="molecule type" value="Genomic_DNA"/>
</dbReference>
<evidence type="ECO:0000256" key="2">
    <source>
        <dbReference type="ARBA" id="ARBA00004286"/>
    </source>
</evidence>
<keyword evidence="6 8" id="KW-0539">Nucleus</keyword>
<protein>
    <recommendedName>
        <fullName evidence="8">Histone H4</fullName>
    </recommendedName>
</protein>
<dbReference type="GO" id="GO:0005634">
    <property type="term" value="C:nucleus"/>
    <property type="evidence" value="ECO:0007669"/>
    <property type="project" value="UniProtKB-SubCell"/>
</dbReference>
<keyword evidence="11" id="KW-1185">Reference proteome</keyword>
<dbReference type="CDD" id="cd22912">
    <property type="entry name" value="HFD_H4"/>
    <property type="match status" value="1"/>
</dbReference>
<comment type="function">
    <text evidence="8">Core component of nucleosome. Nucleosomes wrap and compact DNA into chromatin, limiting DNA accessibility to the cellular machineries which require DNA as a template. Histones thereby play a central role in transcription regulation, DNA repair, DNA replication and chromosomal stability. DNA accessibility is regulated via a complex set of post-translational modifications of histones, also called histone code, and nucleosome remodeling.</text>
</comment>
<dbReference type="OrthoDB" id="3919494at2759"/>
<keyword evidence="4 8" id="KW-0158">Chromosome</keyword>
<evidence type="ECO:0000313" key="10">
    <source>
        <dbReference type="EMBL" id="PSN62203.1"/>
    </source>
</evidence>
<dbReference type="GO" id="GO:0046982">
    <property type="term" value="F:protein heterodimerization activity"/>
    <property type="evidence" value="ECO:0007669"/>
    <property type="project" value="InterPro"/>
</dbReference>
<proteinExistence type="inferred from homology"/>
<evidence type="ECO:0000256" key="3">
    <source>
        <dbReference type="ARBA" id="ARBA00006564"/>
    </source>
</evidence>
<dbReference type="GO" id="GO:0030527">
    <property type="term" value="F:structural constituent of chromatin"/>
    <property type="evidence" value="ECO:0007669"/>
    <property type="project" value="InterPro"/>
</dbReference>
<keyword evidence="7 8" id="KW-0544">Nucleosome core</keyword>
<dbReference type="GO" id="GO:0000786">
    <property type="term" value="C:nucleosome"/>
    <property type="evidence" value="ECO:0007669"/>
    <property type="project" value="UniProtKB-KW"/>
</dbReference>
<comment type="subcellular location">
    <subcellularLocation>
        <location evidence="2">Chromosome</location>
    </subcellularLocation>
    <subcellularLocation>
        <location evidence="1">Nucleus</location>
    </subcellularLocation>
</comment>
<keyword evidence="5 8" id="KW-0238">DNA-binding</keyword>
<dbReference type="PANTHER" id="PTHR10484">
    <property type="entry name" value="HISTONE H4"/>
    <property type="match status" value="1"/>
</dbReference>
<evidence type="ECO:0000256" key="4">
    <source>
        <dbReference type="ARBA" id="ARBA00022454"/>
    </source>
</evidence>
<evidence type="ECO:0000256" key="7">
    <source>
        <dbReference type="ARBA" id="ARBA00023269"/>
    </source>
</evidence>
<evidence type="ECO:0000256" key="9">
    <source>
        <dbReference type="SAM" id="MobiDB-lite"/>
    </source>
</evidence>
<dbReference type="STRING" id="1448308.A0A2T2N9W5"/>
<evidence type="ECO:0000256" key="5">
    <source>
        <dbReference type="ARBA" id="ARBA00023125"/>
    </source>
</evidence>
<comment type="similarity">
    <text evidence="3 8">Belongs to the histone H4 family.</text>
</comment>
<feature type="region of interest" description="Disordered" evidence="9">
    <location>
        <begin position="1"/>
        <end position="75"/>
    </location>
</feature>
<gene>
    <name evidence="10" type="ORF">BS50DRAFT_578052</name>
</gene>
<dbReference type="GO" id="GO:0003677">
    <property type="term" value="F:DNA binding"/>
    <property type="evidence" value="ECO:0007669"/>
    <property type="project" value="UniProtKB-KW"/>
</dbReference>
<dbReference type="PRINTS" id="PR00623">
    <property type="entry name" value="HISTONEH4"/>
</dbReference>
<dbReference type="SMART" id="SM00417">
    <property type="entry name" value="H4"/>
    <property type="match status" value="1"/>
</dbReference>
<dbReference type="InterPro" id="IPR001951">
    <property type="entry name" value="Histone_H4"/>
</dbReference>
<evidence type="ECO:0000256" key="8">
    <source>
        <dbReference type="RuleBase" id="RU000528"/>
    </source>
</evidence>
<dbReference type="AlphaFoldDB" id="A0A2T2N9W5"/>
<feature type="compositionally biased region" description="Low complexity" evidence="9">
    <location>
        <begin position="38"/>
        <end position="48"/>
    </location>
</feature>
<organism evidence="10 11">
    <name type="scientific">Corynespora cassiicola Philippines</name>
    <dbReference type="NCBI Taxonomy" id="1448308"/>
    <lineage>
        <taxon>Eukaryota</taxon>
        <taxon>Fungi</taxon>
        <taxon>Dikarya</taxon>
        <taxon>Ascomycota</taxon>
        <taxon>Pezizomycotina</taxon>
        <taxon>Dothideomycetes</taxon>
        <taxon>Pleosporomycetidae</taxon>
        <taxon>Pleosporales</taxon>
        <taxon>Corynesporascaceae</taxon>
        <taxon>Corynespora</taxon>
    </lineage>
</organism>
<evidence type="ECO:0000313" key="11">
    <source>
        <dbReference type="Proteomes" id="UP000240883"/>
    </source>
</evidence>